<dbReference type="InterPro" id="IPR001126">
    <property type="entry name" value="UmuC"/>
</dbReference>
<evidence type="ECO:0000259" key="6">
    <source>
        <dbReference type="PROSITE" id="PS50173"/>
    </source>
</evidence>
<evidence type="ECO:0000256" key="3">
    <source>
        <dbReference type="ARBA" id="ARBA00023199"/>
    </source>
</evidence>
<dbReference type="AlphaFoldDB" id="A0A9D1E1G0"/>
<dbReference type="Pfam" id="PF13438">
    <property type="entry name" value="DUF4113"/>
    <property type="match status" value="1"/>
</dbReference>
<dbReference type="InterPro" id="IPR025188">
    <property type="entry name" value="DUF4113"/>
</dbReference>
<reference evidence="7" key="2">
    <citation type="journal article" date="2021" name="PeerJ">
        <title>Extensive microbial diversity within the chicken gut microbiome revealed by metagenomics and culture.</title>
        <authorList>
            <person name="Gilroy R."/>
            <person name="Ravi A."/>
            <person name="Getino M."/>
            <person name="Pursley I."/>
            <person name="Horton D.L."/>
            <person name="Alikhan N.F."/>
            <person name="Baker D."/>
            <person name="Gharbi K."/>
            <person name="Hall N."/>
            <person name="Watson M."/>
            <person name="Adriaenssens E.M."/>
            <person name="Foster-Nyarko E."/>
            <person name="Jarju S."/>
            <person name="Secka A."/>
            <person name="Antonio M."/>
            <person name="Oren A."/>
            <person name="Chaudhuri R.R."/>
            <person name="La Ragione R."/>
            <person name="Hildebrand F."/>
            <person name="Pallen M.J."/>
        </authorList>
    </citation>
    <scope>NUCLEOTIDE SEQUENCE</scope>
    <source>
        <strain evidence="7">ChiHjej13B12-12457</strain>
    </source>
</reference>
<dbReference type="PROSITE" id="PS50173">
    <property type="entry name" value="UMUC"/>
    <property type="match status" value="1"/>
</dbReference>
<dbReference type="Pfam" id="PF11799">
    <property type="entry name" value="IMS_C"/>
    <property type="match status" value="1"/>
</dbReference>
<comment type="caution">
    <text evidence="7">The sequence shown here is derived from an EMBL/GenBank/DDBJ whole genome shotgun (WGS) entry which is preliminary data.</text>
</comment>
<dbReference type="PANTHER" id="PTHR11076">
    <property type="entry name" value="DNA REPAIR POLYMERASE UMUC / TRANSFERASE FAMILY MEMBER"/>
    <property type="match status" value="1"/>
</dbReference>
<dbReference type="InterPro" id="IPR036775">
    <property type="entry name" value="DNA_pol_Y-fam_lit_finger_sf"/>
</dbReference>
<organism evidence="7 8">
    <name type="scientific">Candidatus Coprenecus avistercoris</name>
    <dbReference type="NCBI Taxonomy" id="2840730"/>
    <lineage>
        <taxon>Bacteria</taxon>
        <taxon>Pseudomonadati</taxon>
        <taxon>Bacteroidota</taxon>
        <taxon>Bacteroidia</taxon>
        <taxon>Bacteroidales</taxon>
        <taxon>Rikenellaceae</taxon>
        <taxon>Rikenellaceae incertae sedis</taxon>
        <taxon>Candidatus Coprenecus</taxon>
    </lineage>
</organism>
<keyword evidence="4" id="KW-0234">DNA repair</keyword>
<evidence type="ECO:0000256" key="5">
    <source>
        <dbReference type="ARBA" id="ARBA00023236"/>
    </source>
</evidence>
<gene>
    <name evidence="7" type="ORF">IAC94_04800</name>
</gene>
<dbReference type="SUPFAM" id="SSF100879">
    <property type="entry name" value="Lesion bypass DNA polymerase (Y-family), little finger domain"/>
    <property type="match status" value="1"/>
</dbReference>
<dbReference type="Proteomes" id="UP000886744">
    <property type="component" value="Unassembled WGS sequence"/>
</dbReference>
<keyword evidence="2" id="KW-0227">DNA damage</keyword>
<evidence type="ECO:0000256" key="4">
    <source>
        <dbReference type="ARBA" id="ARBA00023204"/>
    </source>
</evidence>
<dbReference type="InterPro" id="IPR017961">
    <property type="entry name" value="DNA_pol_Y-fam_little_finger"/>
</dbReference>
<dbReference type="Gene3D" id="3.30.70.270">
    <property type="match status" value="1"/>
</dbReference>
<dbReference type="Gene3D" id="3.40.1170.60">
    <property type="match status" value="1"/>
</dbReference>
<keyword evidence="3" id="KW-0741">SOS mutagenesis</keyword>
<dbReference type="Pfam" id="PF00817">
    <property type="entry name" value="IMS"/>
    <property type="match status" value="1"/>
</dbReference>
<dbReference type="Gene3D" id="3.30.1490.100">
    <property type="entry name" value="DNA polymerase, Y-family, little finger domain"/>
    <property type="match status" value="1"/>
</dbReference>
<dbReference type="EMBL" id="DVHI01000061">
    <property type="protein sequence ID" value="HIR62823.1"/>
    <property type="molecule type" value="Genomic_DNA"/>
</dbReference>
<dbReference type="PANTHER" id="PTHR11076:SF34">
    <property type="entry name" value="PROTEIN UMUC"/>
    <property type="match status" value="1"/>
</dbReference>
<dbReference type="InterPro" id="IPR043128">
    <property type="entry name" value="Rev_trsase/Diguanyl_cyclase"/>
</dbReference>
<comment type="similarity">
    <text evidence="1">Belongs to the DNA polymerase type-Y family.</text>
</comment>
<keyword evidence="5" id="KW-0742">SOS response</keyword>
<dbReference type="GO" id="GO:0005829">
    <property type="term" value="C:cytosol"/>
    <property type="evidence" value="ECO:0007669"/>
    <property type="project" value="TreeGrafter"/>
</dbReference>
<dbReference type="GO" id="GO:0042276">
    <property type="term" value="P:error-prone translesion synthesis"/>
    <property type="evidence" value="ECO:0007669"/>
    <property type="project" value="TreeGrafter"/>
</dbReference>
<dbReference type="GO" id="GO:0006281">
    <property type="term" value="P:DNA repair"/>
    <property type="evidence" value="ECO:0007669"/>
    <property type="project" value="UniProtKB-KW"/>
</dbReference>
<proteinExistence type="inferred from homology"/>
<reference evidence="7" key="1">
    <citation type="submission" date="2020-10" db="EMBL/GenBank/DDBJ databases">
        <authorList>
            <person name="Gilroy R."/>
        </authorList>
    </citation>
    <scope>NUCLEOTIDE SEQUENCE</scope>
    <source>
        <strain evidence="7">ChiHjej13B12-12457</strain>
    </source>
</reference>
<dbReference type="InterPro" id="IPR043502">
    <property type="entry name" value="DNA/RNA_pol_sf"/>
</dbReference>
<dbReference type="GO" id="GO:0009432">
    <property type="term" value="P:SOS response"/>
    <property type="evidence" value="ECO:0007669"/>
    <property type="project" value="UniProtKB-KW"/>
</dbReference>
<evidence type="ECO:0000256" key="1">
    <source>
        <dbReference type="ARBA" id="ARBA00010945"/>
    </source>
</evidence>
<dbReference type="InterPro" id="IPR050116">
    <property type="entry name" value="DNA_polymerase-Y"/>
</dbReference>
<protein>
    <submittedName>
        <fullName evidence="7">Y-family DNA polymerase</fullName>
    </submittedName>
</protein>
<evidence type="ECO:0000256" key="2">
    <source>
        <dbReference type="ARBA" id="ARBA00022763"/>
    </source>
</evidence>
<dbReference type="CDD" id="cd01700">
    <property type="entry name" value="PolY_Pol_V_umuC"/>
    <property type="match status" value="1"/>
</dbReference>
<sequence length="422" mass="48092">MYALADCNNFFVSCERVFRPDLEGRPVVVLSNNDGCAIARSNEAKRLGIKMGQPMFEFRPFIESGTVTVFSSNFALYGDMSRRVQQTLSRFAPAIEVYSIDESFIDLTGLSPDTDFDLWAKTVSRECRRCTGIPVSVGVSPTKTLAKIASKLCKQYPATRGGCWMHRQQDVEKVLKKFQIEDIWGIGRRYTKRFKGYFGMSTAWDFYTRDESWVNAEMGIGGVRTWQELHGIPCISFEDTAQAKKQIMISRTFAKEITDLDELSAQVSMFCSMAVEKLRKQGSCCGNVTVFIMTNRFHRDSAREQFESRIVQFPTDTDSTLEINTAVMRTTREMYRKGYGYKRAGVMLGDIISAGKVQLSFFDNVDRERHSRLMSVMDSINRKEGRNTIGVASQSLEGIKMNREHLSPCYTTEWNDIITVHF</sequence>
<dbReference type="GO" id="GO:0003887">
    <property type="term" value="F:DNA-directed DNA polymerase activity"/>
    <property type="evidence" value="ECO:0007669"/>
    <property type="project" value="TreeGrafter"/>
</dbReference>
<evidence type="ECO:0000313" key="7">
    <source>
        <dbReference type="EMBL" id="HIR62823.1"/>
    </source>
</evidence>
<name>A0A9D1E1G0_9BACT</name>
<dbReference type="GO" id="GO:0003684">
    <property type="term" value="F:damaged DNA binding"/>
    <property type="evidence" value="ECO:0007669"/>
    <property type="project" value="InterPro"/>
</dbReference>
<evidence type="ECO:0000313" key="8">
    <source>
        <dbReference type="Proteomes" id="UP000886744"/>
    </source>
</evidence>
<feature type="domain" description="UmuC" evidence="6">
    <location>
        <begin position="2"/>
        <end position="187"/>
    </location>
</feature>
<dbReference type="SUPFAM" id="SSF56672">
    <property type="entry name" value="DNA/RNA polymerases"/>
    <property type="match status" value="1"/>
</dbReference>
<accession>A0A9D1E1G0</accession>